<keyword evidence="1" id="KW-1133">Transmembrane helix</keyword>
<dbReference type="GO" id="GO:0004016">
    <property type="term" value="F:adenylate cyclase activity"/>
    <property type="evidence" value="ECO:0007669"/>
    <property type="project" value="UniProtKB-ARBA"/>
</dbReference>
<keyword evidence="1" id="KW-0472">Membrane</keyword>
<feature type="domain" description="Guanylate cyclase" evidence="2">
    <location>
        <begin position="178"/>
        <end position="307"/>
    </location>
</feature>
<accession>A0A1M6FQR9</accession>
<dbReference type="InterPro" id="IPR029787">
    <property type="entry name" value="Nucleotide_cyclase"/>
</dbReference>
<evidence type="ECO:0000313" key="3">
    <source>
        <dbReference type="EMBL" id="SHJ00057.1"/>
    </source>
</evidence>
<proteinExistence type="predicted"/>
<keyword evidence="4" id="KW-1185">Reference proteome</keyword>
<dbReference type="RefSeq" id="WP_019388178.1">
    <property type="nucleotide sequence ID" value="NZ_ALIH01000010.1"/>
</dbReference>
<dbReference type="PROSITE" id="PS50125">
    <property type="entry name" value="GUANYLATE_CYCLASE_2"/>
    <property type="match status" value="1"/>
</dbReference>
<feature type="transmembrane region" description="Helical" evidence="1">
    <location>
        <begin position="50"/>
        <end position="71"/>
    </location>
</feature>
<sequence>MYNLKQFLRLFVYSILFWTLAFFLFIFIRFVAYGEEQEAIHSVSDNTSDIFSWLHFGVILGVLIGTVYALVEFLFEKLITKNIYLGLAILLKTIIYLVLLVFSFLFIINLAEIEMDIDLVNDISWWLNNGIFWVVISYFFIASLVFQFVKLANEKFGRGVLFNMISGKYRKPIEEERLFMFIDLKSSTTLAEKLGHYKYSQLLQDCFFDLNRIIGRYNAEVYQYVGDEAVLSWDYKKGIKNRRCIDLYFDFQKLLVKRSNYYLKNYEIEPFFKAGIHGGKLIVTEVGTLKKELAYHGDVINTTSRIQEACNKYNQSLLISENILKDLNLKSKYKSEKIGDLLLKGKKDKLKIYGIHEI</sequence>
<name>A0A1M6FQR9_9FLAO</name>
<organism evidence="3 4">
    <name type="scientific">Algibacter luteus</name>
    <dbReference type="NCBI Taxonomy" id="1178825"/>
    <lineage>
        <taxon>Bacteria</taxon>
        <taxon>Pseudomonadati</taxon>
        <taxon>Bacteroidota</taxon>
        <taxon>Flavobacteriia</taxon>
        <taxon>Flavobacteriales</taxon>
        <taxon>Flavobacteriaceae</taxon>
        <taxon>Algibacter</taxon>
    </lineage>
</organism>
<dbReference type="Proteomes" id="UP000184396">
    <property type="component" value="Unassembled WGS sequence"/>
</dbReference>
<dbReference type="AlphaFoldDB" id="A0A1M6FQR9"/>
<feature type="transmembrane region" description="Helical" evidence="1">
    <location>
        <begin position="131"/>
        <end position="149"/>
    </location>
</feature>
<dbReference type="eggNOG" id="COG2114">
    <property type="taxonomic scope" value="Bacteria"/>
</dbReference>
<reference evidence="3 4" key="1">
    <citation type="submission" date="2016-11" db="EMBL/GenBank/DDBJ databases">
        <authorList>
            <person name="Jaros S."/>
            <person name="Januszkiewicz K."/>
            <person name="Wedrychowicz H."/>
        </authorList>
    </citation>
    <scope>NUCLEOTIDE SEQUENCE [LARGE SCALE GENOMIC DNA]</scope>
    <source>
        <strain evidence="3 4">CGMCC 1.12213</strain>
    </source>
</reference>
<dbReference type="Gene3D" id="3.30.70.1230">
    <property type="entry name" value="Nucleotide cyclase"/>
    <property type="match status" value="1"/>
</dbReference>
<feature type="transmembrane region" description="Helical" evidence="1">
    <location>
        <begin position="7"/>
        <end position="30"/>
    </location>
</feature>
<evidence type="ECO:0000259" key="2">
    <source>
        <dbReference type="PROSITE" id="PS50125"/>
    </source>
</evidence>
<evidence type="ECO:0000256" key="1">
    <source>
        <dbReference type="SAM" id="Phobius"/>
    </source>
</evidence>
<dbReference type="InterPro" id="IPR001054">
    <property type="entry name" value="A/G_cyclase"/>
</dbReference>
<feature type="transmembrane region" description="Helical" evidence="1">
    <location>
        <begin position="83"/>
        <end position="111"/>
    </location>
</feature>
<dbReference type="GO" id="GO:0009190">
    <property type="term" value="P:cyclic nucleotide biosynthetic process"/>
    <property type="evidence" value="ECO:0007669"/>
    <property type="project" value="InterPro"/>
</dbReference>
<dbReference type="STRING" id="1178825.SAMN05216261_2433"/>
<dbReference type="GO" id="GO:0035556">
    <property type="term" value="P:intracellular signal transduction"/>
    <property type="evidence" value="ECO:0007669"/>
    <property type="project" value="InterPro"/>
</dbReference>
<evidence type="ECO:0000313" key="4">
    <source>
        <dbReference type="Proteomes" id="UP000184396"/>
    </source>
</evidence>
<protein>
    <submittedName>
        <fullName evidence="3">Adenylate cyclase</fullName>
    </submittedName>
</protein>
<dbReference type="Pfam" id="PF00211">
    <property type="entry name" value="Guanylate_cyc"/>
    <property type="match status" value="1"/>
</dbReference>
<dbReference type="CDD" id="cd07302">
    <property type="entry name" value="CHD"/>
    <property type="match status" value="1"/>
</dbReference>
<dbReference type="EMBL" id="FQYK01000006">
    <property type="protein sequence ID" value="SHJ00057.1"/>
    <property type="molecule type" value="Genomic_DNA"/>
</dbReference>
<dbReference type="SUPFAM" id="SSF55073">
    <property type="entry name" value="Nucleotide cyclase"/>
    <property type="match status" value="1"/>
</dbReference>
<keyword evidence="1" id="KW-0812">Transmembrane</keyword>
<dbReference type="OrthoDB" id="9768499at2"/>
<gene>
    <name evidence="3" type="ORF">SAMN05216261_2433</name>
</gene>